<organism evidence="2">
    <name type="scientific">Corynebacterium glutamicum (strain R)</name>
    <dbReference type="NCBI Taxonomy" id="340322"/>
    <lineage>
        <taxon>Bacteria</taxon>
        <taxon>Bacillati</taxon>
        <taxon>Actinomycetota</taxon>
        <taxon>Actinomycetes</taxon>
        <taxon>Mycobacteriales</taxon>
        <taxon>Corynebacteriaceae</taxon>
        <taxon>Corynebacterium</taxon>
    </lineage>
</organism>
<evidence type="ECO:0000259" key="1">
    <source>
        <dbReference type="Pfam" id="PF08044"/>
    </source>
</evidence>
<dbReference type="KEGG" id="cgt:cgR_0594"/>
<gene>
    <name evidence="2" type="ordered locus">cgR_0594</name>
</gene>
<evidence type="ECO:0000313" key="2">
    <source>
        <dbReference type="EMBL" id="BAF53563.1"/>
    </source>
</evidence>
<name>A0AB72V8J7_CORGB</name>
<dbReference type="AlphaFoldDB" id="A0AB72V8J7"/>
<sequence>MSRHAKKGGSFWGPTKRVTDNLIKCKHAPPRPGKPGAIPRLSARCRQFPTTRVGLSRSHYQLAAENTKSLVRMVPMTVPQGNEPAKKLATDLNRNQVVDELSAAVSRGQLTLEEFEDRSSKAWNARHLDTLVELISDVNDNPYTLLGQQFPGASYAPAAYETTPPAMPNVSDPVNIVRNRITGNPNGSKMSVSFMGGTVRKGGWHVPNVHTSFAMMGGNQIDLRDAFLESDRIQINAYTFMGGIEIIVPEGVFVICDGIGIFGGFEQSVDKAGALNPARLPNNAPTVHVKGLAFMGGVSVVTKKNI</sequence>
<protein>
    <recommendedName>
        <fullName evidence="1">DUF1707 domain-containing protein</fullName>
    </recommendedName>
</protein>
<reference evidence="2" key="1">
    <citation type="journal article" date="2007" name="Microbiology">
        <title>Comparative analysis of the Corynebacterium glutamicum group and complete genome sequence of strain R.</title>
        <authorList>
            <person name="Yukawa H."/>
            <person name="Omumasaba C.A."/>
            <person name="Nonaka H."/>
            <person name="Kos P."/>
            <person name="Okai N."/>
            <person name="Suzuki N."/>
            <person name="Suda M."/>
            <person name="Tsuge Y."/>
            <person name="Watanabe J."/>
            <person name="Ikeda Y."/>
            <person name="Vertes A.A."/>
            <person name="Inui M."/>
        </authorList>
    </citation>
    <scope>NUCLEOTIDE SEQUENCE</scope>
    <source>
        <strain evidence="2">R</strain>
    </source>
</reference>
<dbReference type="EMBL" id="AP009044">
    <property type="protein sequence ID" value="BAF53563.1"/>
    <property type="molecule type" value="Genomic_DNA"/>
</dbReference>
<dbReference type="PANTHER" id="PTHR40763">
    <property type="entry name" value="MEMBRANE PROTEIN-RELATED"/>
    <property type="match status" value="1"/>
</dbReference>
<feature type="domain" description="DUF1707" evidence="1">
    <location>
        <begin position="89"/>
        <end position="137"/>
    </location>
</feature>
<proteinExistence type="predicted"/>
<dbReference type="PANTHER" id="PTHR40763:SF4">
    <property type="entry name" value="DUF1707 DOMAIN-CONTAINING PROTEIN"/>
    <property type="match status" value="1"/>
</dbReference>
<dbReference type="InterPro" id="IPR012551">
    <property type="entry name" value="DUF1707_SHOCT-like"/>
</dbReference>
<dbReference type="Pfam" id="PF08044">
    <property type="entry name" value="DUF1707"/>
    <property type="match status" value="1"/>
</dbReference>
<accession>A0AB72V8J7</accession>
<dbReference type="Proteomes" id="UP000006698">
    <property type="component" value="Chromosome"/>
</dbReference>